<dbReference type="Pfam" id="PF17782">
    <property type="entry name" value="WHD_DprA"/>
    <property type="match status" value="1"/>
</dbReference>
<feature type="domain" description="Smf/DprA SLOG" evidence="2">
    <location>
        <begin position="76"/>
        <end position="284"/>
    </location>
</feature>
<sequence length="361" mass="41218">MSIYDLWFSSIKLSNKSKIKLLSSFNSIYDIWSYVLYSNDNSLIDEKVKKYIKKFWDRSKLEDIYKECINKNIRTVSLYDKDYPCNLKNICDYPSILFYKGNIKKLSQNVNVAIVGSRNYTVYGKNIAEAISRELAQNGVNIVSGMARGIDTFSHTGSLAQNGFTCAVLGCGIDVIYPRENRKLYDSICEKGCVISEFMPGTRPFSYNFPVRNRIISGLSSLVIVIEAGEKSGSLITAGLALDQGRDVMSVPGSIFKNQSKGTNKLIREGSYVFTEIKDVFEVLGLNYKNEVKCKKVLDMSNEIERRIYNVLSDEPMHIDDIFRRTNIDIKQLYEVLFELQLRNWVICISGNYFARIEKTS</sequence>
<dbReference type="KEGG" id="cfer:D4Z93_05805"/>
<evidence type="ECO:0000259" key="3">
    <source>
        <dbReference type="Pfam" id="PF17782"/>
    </source>
</evidence>
<comment type="similarity">
    <text evidence="1">Belongs to the DprA/Smf family.</text>
</comment>
<organism evidence="4 5">
    <name type="scientific">Clostridium fermenticellae</name>
    <dbReference type="NCBI Taxonomy" id="2068654"/>
    <lineage>
        <taxon>Bacteria</taxon>
        <taxon>Bacillati</taxon>
        <taxon>Bacillota</taxon>
        <taxon>Clostridia</taxon>
        <taxon>Eubacteriales</taxon>
        <taxon>Clostridiaceae</taxon>
        <taxon>Clostridium</taxon>
    </lineage>
</organism>
<dbReference type="InterPro" id="IPR041614">
    <property type="entry name" value="DprA_WH"/>
</dbReference>
<name>A0A386H3I6_9CLOT</name>
<dbReference type="GO" id="GO:0009294">
    <property type="term" value="P:DNA-mediated transformation"/>
    <property type="evidence" value="ECO:0007669"/>
    <property type="project" value="InterPro"/>
</dbReference>
<feature type="domain" description="DprA winged helix" evidence="3">
    <location>
        <begin position="303"/>
        <end position="348"/>
    </location>
</feature>
<keyword evidence="5" id="KW-1185">Reference proteome</keyword>
<dbReference type="OrthoDB" id="9785707at2"/>
<dbReference type="InterPro" id="IPR057666">
    <property type="entry name" value="DrpA_SLOG"/>
</dbReference>
<protein>
    <submittedName>
        <fullName evidence="4">DNA-protecting protein DprA</fullName>
    </submittedName>
</protein>
<proteinExistence type="inferred from homology"/>
<dbReference type="EMBL" id="CP032416">
    <property type="protein sequence ID" value="AYD40055.1"/>
    <property type="molecule type" value="Genomic_DNA"/>
</dbReference>
<evidence type="ECO:0000313" key="4">
    <source>
        <dbReference type="EMBL" id="AYD40055.1"/>
    </source>
</evidence>
<accession>A0A386H3I6</accession>
<gene>
    <name evidence="4" type="primary">dprA</name>
    <name evidence="4" type="ORF">D4Z93_05805</name>
</gene>
<evidence type="ECO:0000313" key="5">
    <source>
        <dbReference type="Proteomes" id="UP000266301"/>
    </source>
</evidence>
<dbReference type="AlphaFoldDB" id="A0A386H3I6"/>
<dbReference type="PANTHER" id="PTHR43022:SF1">
    <property type="entry name" value="PROTEIN SMF"/>
    <property type="match status" value="1"/>
</dbReference>
<dbReference type="SUPFAM" id="SSF102405">
    <property type="entry name" value="MCP/YpsA-like"/>
    <property type="match status" value="1"/>
</dbReference>
<dbReference type="Proteomes" id="UP000266301">
    <property type="component" value="Chromosome"/>
</dbReference>
<reference evidence="4 5" key="1">
    <citation type="journal article" date="2019" name="Int. J. Syst. Evol. Microbiol.">
        <title>Clostridium fermenticellae sp. nov., isolated from the mud in a fermentation cellar for the production of the Chinese liquor, baijiu.</title>
        <authorList>
            <person name="Xu P.X."/>
            <person name="Chai L.J."/>
            <person name="Qiu T."/>
            <person name="Zhang X.J."/>
            <person name="Lu Z.M."/>
            <person name="Xiao C."/>
            <person name="Wang S.T."/>
            <person name="Shen C.H."/>
            <person name="Shi J.S."/>
            <person name="Xu Z.H."/>
        </authorList>
    </citation>
    <scope>NUCLEOTIDE SEQUENCE [LARGE SCALE GENOMIC DNA]</scope>
    <source>
        <strain evidence="4 5">JN500901</strain>
    </source>
</reference>
<dbReference type="Pfam" id="PF02481">
    <property type="entry name" value="DNA_processg_A"/>
    <property type="match status" value="1"/>
</dbReference>
<dbReference type="Gene3D" id="3.40.50.450">
    <property type="match status" value="1"/>
</dbReference>
<dbReference type="NCBIfam" id="TIGR00732">
    <property type="entry name" value="dprA"/>
    <property type="match status" value="1"/>
</dbReference>
<dbReference type="Gene3D" id="1.10.10.10">
    <property type="entry name" value="Winged helix-like DNA-binding domain superfamily/Winged helix DNA-binding domain"/>
    <property type="match status" value="1"/>
</dbReference>
<dbReference type="RefSeq" id="WP_119971198.1">
    <property type="nucleotide sequence ID" value="NZ_CP032416.1"/>
</dbReference>
<dbReference type="InterPro" id="IPR036388">
    <property type="entry name" value="WH-like_DNA-bd_sf"/>
</dbReference>
<evidence type="ECO:0000256" key="1">
    <source>
        <dbReference type="ARBA" id="ARBA00006525"/>
    </source>
</evidence>
<dbReference type="InterPro" id="IPR003488">
    <property type="entry name" value="DprA"/>
</dbReference>
<dbReference type="PANTHER" id="PTHR43022">
    <property type="entry name" value="PROTEIN SMF"/>
    <property type="match status" value="1"/>
</dbReference>
<evidence type="ECO:0000259" key="2">
    <source>
        <dbReference type="Pfam" id="PF02481"/>
    </source>
</evidence>